<keyword evidence="2" id="KW-0689">Ribosomal protein</keyword>
<dbReference type="SUPFAM" id="SSF55729">
    <property type="entry name" value="Acyl-CoA N-acyltransferases (Nat)"/>
    <property type="match status" value="1"/>
</dbReference>
<dbReference type="EMBL" id="CYZE01000002">
    <property type="protein sequence ID" value="CUN72232.1"/>
    <property type="molecule type" value="Genomic_DNA"/>
</dbReference>
<organism evidence="2 3">
    <name type="scientific">Hungatella hathewayi</name>
    <dbReference type="NCBI Taxonomy" id="154046"/>
    <lineage>
        <taxon>Bacteria</taxon>
        <taxon>Bacillati</taxon>
        <taxon>Bacillota</taxon>
        <taxon>Clostridia</taxon>
        <taxon>Lachnospirales</taxon>
        <taxon>Lachnospiraceae</taxon>
        <taxon>Hungatella</taxon>
    </lineage>
</organism>
<evidence type="ECO:0000313" key="3">
    <source>
        <dbReference type="Proteomes" id="UP000095651"/>
    </source>
</evidence>
<gene>
    <name evidence="2" type="primary">ydaF_1</name>
    <name evidence="2" type="ORF">ERS852407_00912</name>
</gene>
<accession>A0A173Z758</accession>
<keyword evidence="2" id="KW-0687">Ribonucleoprotein</keyword>
<dbReference type="AlphaFoldDB" id="A0A173Z758"/>
<dbReference type="Proteomes" id="UP000095651">
    <property type="component" value="Unassembled WGS sequence"/>
</dbReference>
<dbReference type="Pfam" id="PF13302">
    <property type="entry name" value="Acetyltransf_3"/>
    <property type="match status" value="1"/>
</dbReference>
<evidence type="ECO:0000313" key="2">
    <source>
        <dbReference type="EMBL" id="CUN72232.1"/>
    </source>
</evidence>
<dbReference type="GO" id="GO:0016747">
    <property type="term" value="F:acyltransferase activity, transferring groups other than amino-acyl groups"/>
    <property type="evidence" value="ECO:0007669"/>
    <property type="project" value="InterPro"/>
</dbReference>
<keyword evidence="2" id="KW-0808">Transferase</keyword>
<protein>
    <submittedName>
        <fullName evidence="2">Acetyltransferase, ribosomal protein N-acetylase</fullName>
        <ecNumber evidence="2">2.3.1.-</ecNumber>
    </submittedName>
</protein>
<evidence type="ECO:0000259" key="1">
    <source>
        <dbReference type="PROSITE" id="PS51186"/>
    </source>
</evidence>
<dbReference type="PROSITE" id="PS51186">
    <property type="entry name" value="GNAT"/>
    <property type="match status" value="1"/>
</dbReference>
<feature type="domain" description="N-acetyltransferase" evidence="1">
    <location>
        <begin position="10"/>
        <end position="167"/>
    </location>
</feature>
<name>A0A173Z758_9FIRM</name>
<dbReference type="GO" id="GO:0005840">
    <property type="term" value="C:ribosome"/>
    <property type="evidence" value="ECO:0007669"/>
    <property type="project" value="UniProtKB-KW"/>
</dbReference>
<dbReference type="EC" id="2.3.1.-" evidence="2"/>
<dbReference type="PANTHER" id="PTHR43792">
    <property type="entry name" value="GNAT FAMILY, PUTATIVE (AFU_ORTHOLOGUE AFUA_3G00765)-RELATED-RELATED"/>
    <property type="match status" value="1"/>
</dbReference>
<dbReference type="Gene3D" id="3.40.630.30">
    <property type="match status" value="1"/>
</dbReference>
<sequence length="190" mass="22141">MTDRLETDRLILRPWDEADAEYLYNYAKDNRVGPIAGWPVHTSVENSREIIKNVLSKEGTYAVVLKETMLPVGSIGLMAGKDSNLNIPDTEAEIGYWIGVPYWGQGLIPEAARELIRYSFEELHMEKLWCGYFDGNEKSRRSQEKCGFLYHHTNENIHWELMNDTRTEHINCMTKEQWEKTNTQRVQVKS</sequence>
<reference evidence="2 3" key="1">
    <citation type="submission" date="2015-09" db="EMBL/GenBank/DDBJ databases">
        <authorList>
            <consortium name="Pathogen Informatics"/>
        </authorList>
    </citation>
    <scope>NUCLEOTIDE SEQUENCE [LARGE SCALE GENOMIC DNA]</scope>
    <source>
        <strain evidence="2 3">2789STDY5608850</strain>
    </source>
</reference>
<dbReference type="InterPro" id="IPR016181">
    <property type="entry name" value="Acyl_CoA_acyltransferase"/>
</dbReference>
<dbReference type="InterPro" id="IPR000182">
    <property type="entry name" value="GNAT_dom"/>
</dbReference>
<dbReference type="InterPro" id="IPR051531">
    <property type="entry name" value="N-acetyltransferase"/>
</dbReference>
<keyword evidence="2" id="KW-0012">Acyltransferase</keyword>
<proteinExistence type="predicted"/>
<dbReference type="RefSeq" id="WP_055653198.1">
    <property type="nucleotide sequence ID" value="NZ_CABIXC010000002.1"/>
</dbReference>